<keyword evidence="1" id="KW-0812">Transmembrane</keyword>
<keyword evidence="1" id="KW-1003">Cell membrane</keyword>
<name>A0A1Q2CXC1_9ACTN</name>
<dbReference type="EMBL" id="CP019607">
    <property type="protein sequence ID" value="AQP50749.1"/>
    <property type="molecule type" value="Genomic_DNA"/>
</dbReference>
<evidence type="ECO:0000256" key="1">
    <source>
        <dbReference type="RuleBase" id="RU363076"/>
    </source>
</evidence>
<gene>
    <name evidence="3" type="ORF">BW733_07825</name>
</gene>
<organism evidence="3 4">
    <name type="scientific">Tessaracoccus flavescens</name>
    <dbReference type="NCBI Taxonomy" id="399497"/>
    <lineage>
        <taxon>Bacteria</taxon>
        <taxon>Bacillati</taxon>
        <taxon>Actinomycetota</taxon>
        <taxon>Actinomycetes</taxon>
        <taxon>Propionibacteriales</taxon>
        <taxon>Propionibacteriaceae</taxon>
        <taxon>Tessaracoccus</taxon>
    </lineage>
</organism>
<feature type="region of interest" description="Disordered" evidence="2">
    <location>
        <begin position="231"/>
        <end position="262"/>
    </location>
</feature>
<dbReference type="GO" id="GO:0005886">
    <property type="term" value="C:plasma membrane"/>
    <property type="evidence" value="ECO:0007669"/>
    <property type="project" value="UniProtKB-SubCell"/>
</dbReference>
<feature type="transmembrane region" description="Helical" evidence="1">
    <location>
        <begin position="12"/>
        <end position="31"/>
    </location>
</feature>
<keyword evidence="1" id="KW-1133">Transmembrane helix</keyword>
<dbReference type="PROSITE" id="PS50895">
    <property type="entry name" value="SURF1"/>
    <property type="match status" value="1"/>
</dbReference>
<sequence length="262" mass="27840">MTMSLRTKQTLAIAAGVVVAVAMMWLGLWQMSSYEESTRDVSAERAAEPPVALAESVAADGTVADVYGHRVTFRGEYERDHQALVGDASPYRVATAFRLDDGRHVTVVRGTVPKGEEVPAAPEGPQDVEGIFLAPDKPYDGSSTDIADYATLRVQELAQTWPSPLIAGYVTLAEGDSAAQGLGQAPLELPEAEGSATHRGYALQWWVFAAGAIAFGIYAARGFAKDEAKKQVRVARENETDPSNDPSGDTPSSPVDQVSSTG</sequence>
<accession>A0A1Q2CXC1</accession>
<dbReference type="KEGG" id="tfa:BW733_07825"/>
<dbReference type="STRING" id="399497.BW733_07825"/>
<comment type="subcellular location">
    <subcellularLocation>
        <location evidence="1">Cell membrane</location>
        <topology evidence="1">Multi-pass membrane protein</topology>
    </subcellularLocation>
</comment>
<feature type="compositionally biased region" description="Polar residues" evidence="2">
    <location>
        <begin position="241"/>
        <end position="262"/>
    </location>
</feature>
<evidence type="ECO:0000313" key="3">
    <source>
        <dbReference type="EMBL" id="AQP50749.1"/>
    </source>
</evidence>
<proteinExistence type="inferred from homology"/>
<protein>
    <recommendedName>
        <fullName evidence="1">SURF1-like protein</fullName>
    </recommendedName>
</protein>
<keyword evidence="1" id="KW-0472">Membrane</keyword>
<dbReference type="OrthoDB" id="3266379at2"/>
<dbReference type="Proteomes" id="UP000188235">
    <property type="component" value="Chromosome"/>
</dbReference>
<dbReference type="CDD" id="cd06662">
    <property type="entry name" value="SURF1"/>
    <property type="match status" value="1"/>
</dbReference>
<reference evidence="3 4" key="1">
    <citation type="journal article" date="2008" name="Int. J. Syst. Evol. Microbiol.">
        <title>Tessaracoccus flavescens sp. nov., isolated from marine sediment.</title>
        <authorList>
            <person name="Lee D.W."/>
            <person name="Lee S.D."/>
        </authorList>
    </citation>
    <scope>NUCLEOTIDE SEQUENCE [LARGE SCALE GENOMIC DNA]</scope>
    <source>
        <strain evidence="3 4">SST-39T</strain>
    </source>
</reference>
<dbReference type="AlphaFoldDB" id="A0A1Q2CXC1"/>
<evidence type="ECO:0000256" key="2">
    <source>
        <dbReference type="SAM" id="MobiDB-lite"/>
    </source>
</evidence>
<dbReference type="InterPro" id="IPR002994">
    <property type="entry name" value="Surf1/Shy1"/>
</dbReference>
<keyword evidence="4" id="KW-1185">Reference proteome</keyword>
<evidence type="ECO:0000313" key="4">
    <source>
        <dbReference type="Proteomes" id="UP000188235"/>
    </source>
</evidence>
<dbReference type="Pfam" id="PF02104">
    <property type="entry name" value="SURF1"/>
    <property type="match status" value="1"/>
</dbReference>
<comment type="similarity">
    <text evidence="1">Belongs to the SURF1 family.</text>
</comment>
<feature type="transmembrane region" description="Helical" evidence="1">
    <location>
        <begin position="205"/>
        <end position="224"/>
    </location>
</feature>